<accession>A0A4E0QZJ1</accession>
<dbReference type="GO" id="GO:0008641">
    <property type="term" value="F:ubiquitin-like modifier activating enzyme activity"/>
    <property type="evidence" value="ECO:0007669"/>
    <property type="project" value="InterPro"/>
</dbReference>
<dbReference type="Gene3D" id="3.40.50.720">
    <property type="entry name" value="NAD(P)-binding Rossmann-like Domain"/>
    <property type="match status" value="1"/>
</dbReference>
<dbReference type="PANTHER" id="PTHR10953:SF102">
    <property type="entry name" value="ADENYLYLTRANSFERASE AND SULFURTRANSFERASE MOCS3"/>
    <property type="match status" value="1"/>
</dbReference>
<gene>
    <name evidence="2" type="ORF">PN36_27875</name>
</gene>
<dbReference type="InterPro" id="IPR035985">
    <property type="entry name" value="Ubiquitin-activating_enz"/>
</dbReference>
<name>A0A4E0QZJ1_9GAMM</name>
<dbReference type="SUPFAM" id="SSF69572">
    <property type="entry name" value="Activating enzymes of the ubiquitin-like proteins"/>
    <property type="match status" value="1"/>
</dbReference>
<evidence type="ECO:0000313" key="2">
    <source>
        <dbReference type="EMBL" id="TGO02251.1"/>
    </source>
</evidence>
<proteinExistence type="predicted"/>
<organism evidence="2 3">
    <name type="scientific">Candidatus Thiomargarita nelsonii</name>
    <dbReference type="NCBI Taxonomy" id="1003181"/>
    <lineage>
        <taxon>Bacteria</taxon>
        <taxon>Pseudomonadati</taxon>
        <taxon>Pseudomonadota</taxon>
        <taxon>Gammaproteobacteria</taxon>
        <taxon>Thiotrichales</taxon>
        <taxon>Thiotrichaceae</taxon>
        <taxon>Thiomargarita</taxon>
    </lineage>
</organism>
<feature type="domain" description="THIF-type NAD/FAD binding fold" evidence="1">
    <location>
        <begin position="2"/>
        <end position="124"/>
    </location>
</feature>
<dbReference type="GO" id="GO:0005737">
    <property type="term" value="C:cytoplasm"/>
    <property type="evidence" value="ECO:0007669"/>
    <property type="project" value="TreeGrafter"/>
</dbReference>
<protein>
    <submittedName>
        <fullName evidence="2">Thiamine biosynthesis protein ThiF</fullName>
    </submittedName>
</protein>
<dbReference type="Pfam" id="PF00899">
    <property type="entry name" value="ThiF"/>
    <property type="match status" value="1"/>
</dbReference>
<dbReference type="AlphaFoldDB" id="A0A4E0QZJ1"/>
<dbReference type="InterPro" id="IPR045886">
    <property type="entry name" value="ThiF/MoeB/HesA"/>
</dbReference>
<reference evidence="2 3" key="1">
    <citation type="journal article" date="2016" name="Front. Microbiol.">
        <title>Single-Cell (Meta-)Genomics of a Dimorphic Candidatus Thiomargarita nelsonii Reveals Genomic Plasticity.</title>
        <authorList>
            <person name="Flood B.E."/>
            <person name="Fliss P."/>
            <person name="Jones D.S."/>
            <person name="Dick G.J."/>
            <person name="Jain S."/>
            <person name="Kaster A.K."/>
            <person name="Winkel M."/>
            <person name="Mussmann M."/>
            <person name="Bailey J."/>
        </authorList>
    </citation>
    <scope>NUCLEOTIDE SEQUENCE [LARGE SCALE GENOMIC DNA]</scope>
    <source>
        <strain evidence="2">Hydrate Ridge</strain>
    </source>
</reference>
<dbReference type="Proteomes" id="UP000030428">
    <property type="component" value="Unassembled WGS sequence"/>
</dbReference>
<dbReference type="GO" id="GO:0016779">
    <property type="term" value="F:nucleotidyltransferase activity"/>
    <property type="evidence" value="ECO:0007669"/>
    <property type="project" value="TreeGrafter"/>
</dbReference>
<evidence type="ECO:0000313" key="3">
    <source>
        <dbReference type="Proteomes" id="UP000030428"/>
    </source>
</evidence>
<comment type="caution">
    <text evidence="2">The sequence shown here is derived from an EMBL/GenBank/DDBJ whole genome shotgun (WGS) entry which is preliminary data.</text>
</comment>
<dbReference type="GO" id="GO:0004792">
    <property type="term" value="F:thiosulfate-cyanide sulfurtransferase activity"/>
    <property type="evidence" value="ECO:0007669"/>
    <property type="project" value="TreeGrafter"/>
</dbReference>
<keyword evidence="3" id="KW-1185">Reference proteome</keyword>
<sequence>MTKMRTFPITLCGAGAIGSNIAENLVRAGFATLKVIDNDRVEERNLSTQPFYRADIGAHKATILANTLYRALGVNIETSVTKLTTHNVKKLLKGSQLVIDGFDNSTARDAVSQYCKTIPCLHVGLASDYAEIIWNEEYRVPSAAQDDVCDYPLARNLVLLAVAVASEIVIAFVKDGSKRSLTVTLQDFAVHAF</sequence>
<dbReference type="EMBL" id="JSZA02000176">
    <property type="protein sequence ID" value="TGO02251.1"/>
    <property type="molecule type" value="Genomic_DNA"/>
</dbReference>
<dbReference type="PANTHER" id="PTHR10953">
    <property type="entry name" value="UBIQUITIN-ACTIVATING ENZYME E1"/>
    <property type="match status" value="1"/>
</dbReference>
<dbReference type="InterPro" id="IPR000594">
    <property type="entry name" value="ThiF_NAD_FAD-bd"/>
</dbReference>
<evidence type="ECO:0000259" key="1">
    <source>
        <dbReference type="Pfam" id="PF00899"/>
    </source>
</evidence>